<dbReference type="AlphaFoldDB" id="A0A699GZI7"/>
<evidence type="ECO:0000313" key="1">
    <source>
        <dbReference type="EMBL" id="GEW84505.1"/>
    </source>
</evidence>
<accession>A0A699GZI7</accession>
<sequence>MARKPADPEEELRWMAQEVRGYVEAVYSCIHTDAEDHLRLLKPSTKLDSPFFTMEGSGVAFHKTRESTFANWRCPILASFPICIASLPPAFA</sequence>
<dbReference type="EMBL" id="BKCJ010076663">
    <property type="protein sequence ID" value="GEW84505.1"/>
    <property type="molecule type" value="Genomic_DNA"/>
</dbReference>
<organism evidence="1">
    <name type="scientific">Tanacetum cinerariifolium</name>
    <name type="common">Dalmatian daisy</name>
    <name type="synonym">Chrysanthemum cinerariifolium</name>
    <dbReference type="NCBI Taxonomy" id="118510"/>
    <lineage>
        <taxon>Eukaryota</taxon>
        <taxon>Viridiplantae</taxon>
        <taxon>Streptophyta</taxon>
        <taxon>Embryophyta</taxon>
        <taxon>Tracheophyta</taxon>
        <taxon>Spermatophyta</taxon>
        <taxon>Magnoliopsida</taxon>
        <taxon>eudicotyledons</taxon>
        <taxon>Gunneridae</taxon>
        <taxon>Pentapetalae</taxon>
        <taxon>asterids</taxon>
        <taxon>campanulids</taxon>
        <taxon>Asterales</taxon>
        <taxon>Asteraceae</taxon>
        <taxon>Asteroideae</taxon>
        <taxon>Anthemideae</taxon>
        <taxon>Anthemidinae</taxon>
        <taxon>Tanacetum</taxon>
    </lineage>
</organism>
<name>A0A699GZI7_TANCI</name>
<proteinExistence type="predicted"/>
<reference evidence="1" key="1">
    <citation type="journal article" date="2019" name="Sci. Rep.">
        <title>Draft genome of Tanacetum cinerariifolium, the natural source of mosquito coil.</title>
        <authorList>
            <person name="Yamashiro T."/>
            <person name="Shiraishi A."/>
            <person name="Satake H."/>
            <person name="Nakayama K."/>
        </authorList>
    </citation>
    <scope>NUCLEOTIDE SEQUENCE</scope>
</reference>
<protein>
    <submittedName>
        <fullName evidence="1">Dynamin-2A-like isoform X1</fullName>
    </submittedName>
</protein>
<gene>
    <name evidence="1" type="ORF">Tci_256481</name>
</gene>
<comment type="caution">
    <text evidence="1">The sequence shown here is derived from an EMBL/GenBank/DDBJ whole genome shotgun (WGS) entry which is preliminary data.</text>
</comment>